<proteinExistence type="predicted"/>
<dbReference type="EMBL" id="LMCB01000161">
    <property type="protein sequence ID" value="KZL04527.1"/>
    <property type="molecule type" value="Genomic_DNA"/>
</dbReference>
<dbReference type="OrthoDB" id="3773419at2"/>
<sequence>MKRYRIQPAHFDTRALTLEEPKDTWTEEVIKLHMQNKERLIKQLQIELGEHNFEQKLENFKELGQLPFSIISHHNDLFLQARYAFIHCHYYPALTAACALGERILNHLLLDLRDHYPVSTFDKKSHKRKSIDDWKKAISTFEEWGIWKSDEVTEAFSNLSALRHRSIHFNLDTAKNLRSDALSSLAYLSTIIREQFGFRFDKTIPGTKGAFFLRKEEETDPFMREYYLSQSFYVSPYHAFEMIEPIWCAFDYKQSDDEIDDEEFACLFNDRTSDQMTPTSVPWDDGIVAYAAIGNRIHELEYDASLAEASKSSESKTSIES</sequence>
<evidence type="ECO:0000313" key="1">
    <source>
        <dbReference type="EMBL" id="KZL04527.1"/>
    </source>
</evidence>
<organism evidence="1 2">
    <name type="scientific">Pseudovibrio axinellae</name>
    <dbReference type="NCBI Taxonomy" id="989403"/>
    <lineage>
        <taxon>Bacteria</taxon>
        <taxon>Pseudomonadati</taxon>
        <taxon>Pseudomonadota</taxon>
        <taxon>Alphaproteobacteria</taxon>
        <taxon>Hyphomicrobiales</taxon>
        <taxon>Stappiaceae</taxon>
        <taxon>Pseudovibrio</taxon>
    </lineage>
</organism>
<reference evidence="1 2" key="1">
    <citation type="journal article" date="2016" name="Front. Microbiol.">
        <title>Comparative Genomic Analysis Reveals a Diverse Repertoire of Genes Involved in Prokaryote-Eukaryote Interactions within the Pseudovibrio Genus.</title>
        <authorList>
            <person name="Romano S."/>
            <person name="Fernandez-Guerra A."/>
            <person name="Reen F.J."/>
            <person name="Glockner F.O."/>
            <person name="Crowley S.P."/>
            <person name="O'Sullivan O."/>
            <person name="Cotter P.D."/>
            <person name="Adams C."/>
            <person name="Dobson A.D."/>
            <person name="O'Gara F."/>
        </authorList>
    </citation>
    <scope>NUCLEOTIDE SEQUENCE [LARGE SCALE GENOMIC DNA]</scope>
    <source>
        <strain evidence="1 2">Ad2</strain>
    </source>
</reference>
<comment type="caution">
    <text evidence="1">The sequence shown here is derived from an EMBL/GenBank/DDBJ whole genome shotgun (WGS) entry which is preliminary data.</text>
</comment>
<evidence type="ECO:0000313" key="2">
    <source>
        <dbReference type="Proteomes" id="UP000076577"/>
    </source>
</evidence>
<dbReference type="Proteomes" id="UP000076577">
    <property type="component" value="Unassembled WGS sequence"/>
</dbReference>
<gene>
    <name evidence="1" type="ORF">PsAD2_04610</name>
</gene>
<dbReference type="RefSeq" id="WP_068011114.1">
    <property type="nucleotide sequence ID" value="NZ_FOFM01000004.1"/>
</dbReference>
<accession>A0A165SVI1</accession>
<name>A0A165SVI1_9HYPH</name>
<keyword evidence="2" id="KW-1185">Reference proteome</keyword>
<protein>
    <submittedName>
        <fullName evidence="1">Uncharacterized protein</fullName>
    </submittedName>
</protein>
<dbReference type="PATRIC" id="fig|989403.3.peg.5049"/>
<dbReference type="AlphaFoldDB" id="A0A165SVI1"/>